<dbReference type="SFLD" id="SFLDS00005">
    <property type="entry name" value="Isoprenoid_Synthase_Type_I"/>
    <property type="match status" value="1"/>
</dbReference>
<dbReference type="GO" id="GO:1990234">
    <property type="term" value="C:transferase complex"/>
    <property type="evidence" value="ECO:0007669"/>
    <property type="project" value="TreeGrafter"/>
</dbReference>
<dbReference type="GO" id="GO:0006744">
    <property type="term" value="P:ubiquinone biosynthetic process"/>
    <property type="evidence" value="ECO:0007669"/>
    <property type="project" value="TreeGrafter"/>
</dbReference>
<dbReference type="InterPro" id="IPR008949">
    <property type="entry name" value="Isoprenoid_synthase_dom_sf"/>
</dbReference>
<keyword evidence="8" id="KW-1185">Reference proteome</keyword>
<evidence type="ECO:0000256" key="5">
    <source>
        <dbReference type="ARBA" id="ARBA00022842"/>
    </source>
</evidence>
<dbReference type="Proteomes" id="UP000095285">
    <property type="component" value="Unassembled WGS sequence"/>
</dbReference>
<keyword evidence="4" id="KW-0479">Metal-binding</keyword>
<organism evidence="8 9">
    <name type="scientific">Loa loa</name>
    <name type="common">Eye worm</name>
    <name type="synonym">Filaria loa</name>
    <dbReference type="NCBI Taxonomy" id="7209"/>
    <lineage>
        <taxon>Eukaryota</taxon>
        <taxon>Metazoa</taxon>
        <taxon>Ecdysozoa</taxon>
        <taxon>Nematoda</taxon>
        <taxon>Chromadorea</taxon>
        <taxon>Rhabditida</taxon>
        <taxon>Spirurina</taxon>
        <taxon>Spiruromorpha</taxon>
        <taxon>Filarioidea</taxon>
        <taxon>Onchocercidae</taxon>
        <taxon>Loa</taxon>
    </lineage>
</organism>
<dbReference type="STRING" id="7209.A0A1I7VMJ9"/>
<dbReference type="Gene3D" id="1.10.600.10">
    <property type="entry name" value="Farnesyl Diphosphate Synthase"/>
    <property type="match status" value="1"/>
</dbReference>
<evidence type="ECO:0000313" key="9">
    <source>
        <dbReference type="WBParaSite" id="EN70_4226"/>
    </source>
</evidence>
<name>A0A1I7VMJ9_LOALO</name>
<evidence type="ECO:0000256" key="4">
    <source>
        <dbReference type="ARBA" id="ARBA00022723"/>
    </source>
</evidence>
<comment type="similarity">
    <text evidence="2 7">Belongs to the FPP/GGPP synthase family.</text>
</comment>
<comment type="cofactor">
    <cofactor evidence="1">
        <name>Mg(2+)</name>
        <dbReference type="ChEBI" id="CHEBI:18420"/>
    </cofactor>
</comment>
<dbReference type="GO" id="GO:0046872">
    <property type="term" value="F:metal ion binding"/>
    <property type="evidence" value="ECO:0007669"/>
    <property type="project" value="UniProtKB-KW"/>
</dbReference>
<dbReference type="PROSITE" id="PS00444">
    <property type="entry name" value="POLYPRENYL_SYNTHASE_2"/>
    <property type="match status" value="1"/>
</dbReference>
<dbReference type="SUPFAM" id="SSF48576">
    <property type="entry name" value="Terpenoid synthases"/>
    <property type="match status" value="1"/>
</dbReference>
<evidence type="ECO:0000256" key="1">
    <source>
        <dbReference type="ARBA" id="ARBA00001946"/>
    </source>
</evidence>
<keyword evidence="6" id="KW-0414">Isoprene biosynthesis</keyword>
<accession>A0A1I7VMJ9</accession>
<dbReference type="InterPro" id="IPR000092">
    <property type="entry name" value="Polyprenyl_synt"/>
</dbReference>
<dbReference type="GO" id="GO:0042811">
    <property type="term" value="P:pheromone biosynthetic process"/>
    <property type="evidence" value="ECO:0007669"/>
    <property type="project" value="UniProtKB-ARBA"/>
</dbReference>
<keyword evidence="5" id="KW-0460">Magnesium</keyword>
<dbReference type="AlphaFoldDB" id="A0A1I7VMJ9"/>
<dbReference type="GO" id="GO:0005739">
    <property type="term" value="C:mitochondrion"/>
    <property type="evidence" value="ECO:0007669"/>
    <property type="project" value="TreeGrafter"/>
</dbReference>
<reference evidence="9" key="2">
    <citation type="submission" date="2016-11" db="UniProtKB">
        <authorList>
            <consortium name="WormBaseParasite"/>
        </authorList>
    </citation>
    <scope>IDENTIFICATION</scope>
</reference>
<dbReference type="InterPro" id="IPR033749">
    <property type="entry name" value="Polyprenyl_synt_CS"/>
</dbReference>
<protein>
    <submittedName>
        <fullName evidence="9">Polyprenyl synthetase</fullName>
    </submittedName>
</protein>
<dbReference type="InParanoid" id="A0A1I7VMJ9"/>
<dbReference type="PANTHER" id="PTHR12001">
    <property type="entry name" value="GERANYLGERANYL PYROPHOSPHATE SYNTHASE"/>
    <property type="match status" value="1"/>
</dbReference>
<dbReference type="OrthoDB" id="6921389at2759"/>
<evidence type="ECO:0000256" key="2">
    <source>
        <dbReference type="ARBA" id="ARBA00006706"/>
    </source>
</evidence>
<sequence length="473" mass="52975">MTSPDISKRLHEPLTSTPIIQNLNEAQVVSQEVRPTLLKLNFLEFGYQQEGSELSLRSMGYMKWRARSLCYTHSFWKRQLSSSLLPQNFVVLRQPFISTSPQTMRGSTRKFHRPYLVAEEVSSTRLPGFVRDKLQALQSEIMEILVRNAENSSSLLSTCFSSSAFTKTFQEMAKYYFDQGGKLFRPTICLLMARACNQFEPKSMLVDSGRETVTRNQYKIAVISEMIHTASLVHDDVIDKADIRRGSRTVNALWGNKMAVLVGDFILARATQVLCSIGRPSVISVMATIIEDLVKGEFMQMNDGTDLNATQRFNKYMAKTYSKTASLFANSCKSAAMLSDVSEADELSAYEYGKSLGIAFQMIDDLLDYVSTSSVAGKPTANDLKLGLATAPVLFAAEEYPELNKLITRSFSKEGDVELAWEIVGNSTGLQKTRTAAREHAEHAVKMVRNFPNGDGVRDHLIRIALAQTERNR</sequence>
<dbReference type="WBParaSite" id="EN70_4226">
    <property type="protein sequence ID" value="EN70_4226"/>
    <property type="gene ID" value="EN70_4226"/>
</dbReference>
<dbReference type="PANTHER" id="PTHR12001:SF69">
    <property type="entry name" value="ALL TRANS-POLYPRENYL-DIPHOSPHATE SYNTHASE PDSS1"/>
    <property type="match status" value="1"/>
</dbReference>
<evidence type="ECO:0000256" key="3">
    <source>
        <dbReference type="ARBA" id="ARBA00022679"/>
    </source>
</evidence>
<dbReference type="CDD" id="cd00685">
    <property type="entry name" value="Trans_IPPS_HT"/>
    <property type="match status" value="1"/>
</dbReference>
<dbReference type="GO" id="GO:0004659">
    <property type="term" value="F:prenyltransferase activity"/>
    <property type="evidence" value="ECO:0007669"/>
    <property type="project" value="InterPro"/>
</dbReference>
<dbReference type="eggNOG" id="KOG0776">
    <property type="taxonomic scope" value="Eukaryota"/>
</dbReference>
<reference evidence="8" key="1">
    <citation type="submission" date="2012-04" db="EMBL/GenBank/DDBJ databases">
        <title>The Genome Sequence of Loa loa.</title>
        <authorList>
            <consortium name="The Broad Institute Genome Sequencing Platform"/>
            <consortium name="Broad Institute Genome Sequencing Center for Infectious Disease"/>
            <person name="Nutman T.B."/>
            <person name="Fink D.L."/>
            <person name="Russ C."/>
            <person name="Young S."/>
            <person name="Zeng Q."/>
            <person name="Gargeya S."/>
            <person name="Alvarado L."/>
            <person name="Berlin A."/>
            <person name="Chapman S.B."/>
            <person name="Chen Z."/>
            <person name="Freedman E."/>
            <person name="Gellesch M."/>
            <person name="Goldberg J."/>
            <person name="Griggs A."/>
            <person name="Gujja S."/>
            <person name="Heilman E.R."/>
            <person name="Heiman D."/>
            <person name="Howarth C."/>
            <person name="Mehta T."/>
            <person name="Neiman D."/>
            <person name="Pearson M."/>
            <person name="Roberts A."/>
            <person name="Saif S."/>
            <person name="Shea T."/>
            <person name="Shenoy N."/>
            <person name="Sisk P."/>
            <person name="Stolte C."/>
            <person name="Sykes S."/>
            <person name="White J."/>
            <person name="Yandava C."/>
            <person name="Haas B."/>
            <person name="Henn M.R."/>
            <person name="Nusbaum C."/>
            <person name="Birren B."/>
        </authorList>
    </citation>
    <scope>NUCLEOTIDE SEQUENCE [LARGE SCALE GENOMIC DNA]</scope>
</reference>
<evidence type="ECO:0000256" key="7">
    <source>
        <dbReference type="RuleBase" id="RU004466"/>
    </source>
</evidence>
<keyword evidence="3 7" id="KW-0808">Transferase</keyword>
<proteinExistence type="inferred from homology"/>
<dbReference type="FunCoup" id="A0A1I7VMJ9">
    <property type="interactions" value="1413"/>
</dbReference>
<evidence type="ECO:0000313" key="8">
    <source>
        <dbReference type="Proteomes" id="UP000095285"/>
    </source>
</evidence>
<evidence type="ECO:0000256" key="6">
    <source>
        <dbReference type="ARBA" id="ARBA00023229"/>
    </source>
</evidence>
<dbReference type="Pfam" id="PF00348">
    <property type="entry name" value="polyprenyl_synt"/>
    <property type="match status" value="1"/>
</dbReference>
<dbReference type="PROSITE" id="PS00723">
    <property type="entry name" value="POLYPRENYL_SYNTHASE_1"/>
    <property type="match status" value="1"/>
</dbReference>
<gene>
    <name evidence="9" type="primary">LOAG_00347</name>
</gene>
<dbReference type="GO" id="GO:0008299">
    <property type="term" value="P:isoprenoid biosynthetic process"/>
    <property type="evidence" value="ECO:0007669"/>
    <property type="project" value="UniProtKB-KW"/>
</dbReference>